<sequence length="373" mass="42680">MEEALATKHGKYSAMCYRILGTEETYTFSFKRISKDHQLHQCHQCKNKRERTETRMIGNPISKVSRLPDGSMFVHRRKPALFLTVSKLRNPLWRELRRILTVINKQLLTVNLYKSTGPTKPTLHVYYNRNTIQMATRNGLYTLVGDGVHSLQPRQLKRKYQYIMHILVTMCSRTLLSGLRAPLSTGLKQTDRIDLPPFLKGARKSFEVEAWQLNRYEGLEELRRTKKPLPTMLLKEQAVGEEQNASVRGLVFDSDGTAPVLYRIKSLFGSGAELESVHFEVPRLAATAAQLREPTVWRTARFALIHRELRRTPGSVLNISPPPAPAGIRNNSEEHQKLVENKLFKSCLGPVPNPYQEEDGMGCRPHDSRSVRN</sequence>
<feature type="region of interest" description="Disordered" evidence="1">
    <location>
        <begin position="354"/>
        <end position="373"/>
    </location>
</feature>
<dbReference type="AlphaFoldDB" id="A0A016TQJ6"/>
<dbReference type="Proteomes" id="UP000024635">
    <property type="component" value="Unassembled WGS sequence"/>
</dbReference>
<name>A0A016TQJ6_9BILA</name>
<comment type="caution">
    <text evidence="2">The sequence shown here is derived from an EMBL/GenBank/DDBJ whole genome shotgun (WGS) entry which is preliminary data.</text>
</comment>
<keyword evidence="3" id="KW-1185">Reference proteome</keyword>
<reference evidence="3" key="1">
    <citation type="journal article" date="2015" name="Nat. Genet.">
        <title>The genome and transcriptome of the zoonotic hookworm Ancylostoma ceylanicum identify infection-specific gene families.</title>
        <authorList>
            <person name="Schwarz E.M."/>
            <person name="Hu Y."/>
            <person name="Antoshechkin I."/>
            <person name="Miller M.M."/>
            <person name="Sternberg P.W."/>
            <person name="Aroian R.V."/>
        </authorList>
    </citation>
    <scope>NUCLEOTIDE SEQUENCE</scope>
    <source>
        <strain evidence="3">HY135</strain>
    </source>
</reference>
<feature type="compositionally biased region" description="Basic and acidic residues" evidence="1">
    <location>
        <begin position="364"/>
        <end position="373"/>
    </location>
</feature>
<gene>
    <name evidence="2" type="primary">Acey_s0085.g1862</name>
    <name evidence="2" type="ORF">Y032_0085g1862</name>
</gene>
<accession>A0A016TQJ6</accession>
<evidence type="ECO:0000313" key="3">
    <source>
        <dbReference type="Proteomes" id="UP000024635"/>
    </source>
</evidence>
<proteinExistence type="predicted"/>
<protein>
    <submittedName>
        <fullName evidence="2">Uncharacterized protein</fullName>
    </submittedName>
</protein>
<evidence type="ECO:0000256" key="1">
    <source>
        <dbReference type="SAM" id="MobiDB-lite"/>
    </source>
</evidence>
<dbReference type="EMBL" id="JARK01001421">
    <property type="protein sequence ID" value="EYC04917.1"/>
    <property type="molecule type" value="Genomic_DNA"/>
</dbReference>
<evidence type="ECO:0000313" key="2">
    <source>
        <dbReference type="EMBL" id="EYC04917.1"/>
    </source>
</evidence>
<dbReference type="OrthoDB" id="5839148at2759"/>
<organism evidence="2 3">
    <name type="scientific">Ancylostoma ceylanicum</name>
    <dbReference type="NCBI Taxonomy" id="53326"/>
    <lineage>
        <taxon>Eukaryota</taxon>
        <taxon>Metazoa</taxon>
        <taxon>Ecdysozoa</taxon>
        <taxon>Nematoda</taxon>
        <taxon>Chromadorea</taxon>
        <taxon>Rhabditida</taxon>
        <taxon>Rhabditina</taxon>
        <taxon>Rhabditomorpha</taxon>
        <taxon>Strongyloidea</taxon>
        <taxon>Ancylostomatidae</taxon>
        <taxon>Ancylostomatinae</taxon>
        <taxon>Ancylostoma</taxon>
    </lineage>
</organism>